<dbReference type="RefSeq" id="WP_186737972.1">
    <property type="nucleotide sequence ID" value="NZ_VFIA01000014.1"/>
</dbReference>
<dbReference type="InterPro" id="IPR036683">
    <property type="entry name" value="CO_DH_flav_C_dom_sf"/>
</dbReference>
<protein>
    <submittedName>
        <fullName evidence="3">Xanthine dehydrogenase YagS FAD-binding subunit</fullName>
    </submittedName>
</protein>
<dbReference type="PANTHER" id="PTHR42659:SF1">
    <property type="entry name" value="OXIDOREDUCTASE"/>
    <property type="match status" value="1"/>
</dbReference>
<dbReference type="InterPro" id="IPR051312">
    <property type="entry name" value="Diverse_Substr_Oxidored"/>
</dbReference>
<dbReference type="SUPFAM" id="SSF55447">
    <property type="entry name" value="CO dehydrogenase flavoprotein C-terminal domain-like"/>
    <property type="match status" value="1"/>
</dbReference>
<feature type="domain" description="FAD-binding PCMH-type" evidence="2">
    <location>
        <begin position="1"/>
        <end position="224"/>
    </location>
</feature>
<comment type="caution">
    <text evidence="3">The sequence shown here is derived from an EMBL/GenBank/DDBJ whole genome shotgun (WGS) entry which is preliminary data.</text>
</comment>
<accession>A0ABR6W8R1</accession>
<dbReference type="InterPro" id="IPR005107">
    <property type="entry name" value="CO_DH_flav_C"/>
</dbReference>
<evidence type="ECO:0000313" key="3">
    <source>
        <dbReference type="EMBL" id="MBC3792190.1"/>
    </source>
</evidence>
<keyword evidence="4" id="KW-1185">Reference proteome</keyword>
<reference evidence="3 4" key="1">
    <citation type="submission" date="2019-06" db="EMBL/GenBank/DDBJ databases">
        <title>Spirosoma utsteinense sp. nov. isolated from Antarctic ice-free soils.</title>
        <authorList>
            <person name="Tahon G."/>
        </authorList>
    </citation>
    <scope>NUCLEOTIDE SEQUENCE [LARGE SCALE GENOMIC DNA]</scope>
    <source>
        <strain evidence="3 4">LMG 31447</strain>
    </source>
</reference>
<dbReference type="Pfam" id="PF00941">
    <property type="entry name" value="FAD_binding_5"/>
    <property type="match status" value="1"/>
</dbReference>
<keyword evidence="1" id="KW-0274">FAD</keyword>
<evidence type="ECO:0000313" key="4">
    <source>
        <dbReference type="Proteomes" id="UP000700732"/>
    </source>
</evidence>
<proteinExistence type="predicted"/>
<dbReference type="Proteomes" id="UP000700732">
    <property type="component" value="Unassembled WGS sequence"/>
</dbReference>
<gene>
    <name evidence="3" type="ORF">FH603_2700</name>
</gene>
<dbReference type="Gene3D" id="3.30.465.10">
    <property type="match status" value="2"/>
</dbReference>
<dbReference type="Gene3D" id="3.30.43.10">
    <property type="entry name" value="Uridine Diphospho-n-acetylenolpyruvylglucosamine Reductase, domain 2"/>
    <property type="match status" value="1"/>
</dbReference>
<dbReference type="Pfam" id="PF03450">
    <property type="entry name" value="CO_deh_flav_C"/>
    <property type="match status" value="1"/>
</dbReference>
<dbReference type="SMART" id="SM01092">
    <property type="entry name" value="CO_deh_flav_C"/>
    <property type="match status" value="1"/>
</dbReference>
<sequence length="329" mass="35551">MKSFDYVAVTKPADAVRLMEPQFRFIAGGTNLVDLMKYEIERPDRLIDISRLPLDRIETTDAGIRIGALARNSDVAADPAITRQFPLLAEALLAGASPQLRNMATMGGNLMQRTRCYYFYDATQPCNKREPGSGCGAIGGFNRIHAILGTSEGAAKTQCIATNPSDMNVALSALDAIVQVTGPKGTRAIPVIDFHRLPGDTPERDTVLEANELITGLDLPKPAIPGKSYYLKVRDRASYAFAVVSVATRLAVENGRIQDVRIALGGVAHKPWRIVEVEKNMVGKAATEETFRAAAQQLVAGAKPHEHNAFKVQLAQSAIVRALQTVATS</sequence>
<evidence type="ECO:0000259" key="2">
    <source>
        <dbReference type="PROSITE" id="PS51387"/>
    </source>
</evidence>
<dbReference type="InterPro" id="IPR016167">
    <property type="entry name" value="FAD-bd_PCMH_sub1"/>
</dbReference>
<dbReference type="InterPro" id="IPR036318">
    <property type="entry name" value="FAD-bd_PCMH-like_sf"/>
</dbReference>
<dbReference type="PANTHER" id="PTHR42659">
    <property type="entry name" value="XANTHINE DEHYDROGENASE SUBUNIT C-RELATED"/>
    <property type="match status" value="1"/>
</dbReference>
<dbReference type="InterPro" id="IPR016169">
    <property type="entry name" value="FAD-bd_PCMH_sub2"/>
</dbReference>
<dbReference type="Gene3D" id="3.30.390.50">
    <property type="entry name" value="CO dehydrogenase flavoprotein, C-terminal domain"/>
    <property type="match status" value="1"/>
</dbReference>
<dbReference type="PROSITE" id="PS51387">
    <property type="entry name" value="FAD_PCMH"/>
    <property type="match status" value="1"/>
</dbReference>
<keyword evidence="1" id="KW-0285">Flavoprotein</keyword>
<evidence type="ECO:0000256" key="1">
    <source>
        <dbReference type="ARBA" id="ARBA00022827"/>
    </source>
</evidence>
<dbReference type="SUPFAM" id="SSF56176">
    <property type="entry name" value="FAD-binding/transporter-associated domain-like"/>
    <property type="match status" value="1"/>
</dbReference>
<dbReference type="EMBL" id="VFIA01000014">
    <property type="protein sequence ID" value="MBC3792190.1"/>
    <property type="molecule type" value="Genomic_DNA"/>
</dbReference>
<dbReference type="InterPro" id="IPR016166">
    <property type="entry name" value="FAD-bd_PCMH"/>
</dbReference>
<name>A0ABR6W8R1_9BACT</name>
<dbReference type="InterPro" id="IPR002346">
    <property type="entry name" value="Mopterin_DH_FAD-bd"/>
</dbReference>
<organism evidence="3 4">
    <name type="scientific">Spirosoma utsteinense</name>
    <dbReference type="NCBI Taxonomy" id="2585773"/>
    <lineage>
        <taxon>Bacteria</taxon>
        <taxon>Pseudomonadati</taxon>
        <taxon>Bacteroidota</taxon>
        <taxon>Cytophagia</taxon>
        <taxon>Cytophagales</taxon>
        <taxon>Cytophagaceae</taxon>
        <taxon>Spirosoma</taxon>
    </lineage>
</organism>